<dbReference type="OrthoDB" id="98874at2"/>
<evidence type="ECO:0000259" key="2">
    <source>
        <dbReference type="Pfam" id="PF01841"/>
    </source>
</evidence>
<evidence type="ECO:0000313" key="4">
    <source>
        <dbReference type="Proteomes" id="UP000198412"/>
    </source>
</evidence>
<dbReference type="Gene3D" id="2.60.120.1130">
    <property type="match status" value="1"/>
</dbReference>
<sequence>MKKLIIATIFLFTLFSNAQNTNTSEKNRITQEEIDLLEYSLDTLANAVVLFESGNTVFKIKNDKIVIETKYFFKIKIFKKEGYDNATFEIPLYNSKNNRETVSNITGFTLNGYEKTYLENSQIFKEKINENWKSVKFTMPNLKEGCIIQVEYVLNSPFKFNLTGWEFQSDIPKKFSQYIASVPGNYVYNRQLKGYLKLKTNSSTVKKNCFRVPGIAGSANCEEIKYEMENIPAFEVEDYMTDKDNFVAKIKFELAETIWFDGTNKKFTTTWEAVDKEFKTDKNVGKQLKKTSYFEKLIPIEIKSLEDELERAKAIYSFIQNHFTWNKKNSIFKNVNVKNAFENKIGNVGEINISLINALKSVGLNTQMVLLSTRNNGNATKVHPIISDFNYIIAKIDIDNKTYLIDATEKLIPFGLLPYRCLNGYGRVMDFENDSYWIDIIPNENSKTSINVFLELKEDGSITGKLRKKYFGYDSYFKRKKIISLIEDDSISEFESSFNDLEVINYEVVNKNKKEKPLTEIFEIQIENFENLNTIFLNPYFDEKLDKNPFKLNNRLYPVDFGYPRKYSTTFSLEVPDNYKIESFPKNISLALPENSGSFKLLVRKNEDYKITLSSNLEINKSIYYNFEYNLLKELFSQTINSQKTPIVLKIR</sequence>
<dbReference type="Pfam" id="PF01841">
    <property type="entry name" value="Transglut_core"/>
    <property type="match status" value="1"/>
</dbReference>
<feature type="domain" description="Transglutaminase-like" evidence="2">
    <location>
        <begin position="304"/>
        <end position="380"/>
    </location>
</feature>
<feature type="chain" id="PRO_5012421273" description="Transglutaminase-like domain-containing protein" evidence="1">
    <location>
        <begin position="19"/>
        <end position="652"/>
    </location>
</feature>
<feature type="signal peptide" evidence="1">
    <location>
        <begin position="1"/>
        <end position="18"/>
    </location>
</feature>
<proteinExistence type="predicted"/>
<dbReference type="Proteomes" id="UP000198412">
    <property type="component" value="Unassembled WGS sequence"/>
</dbReference>
<gene>
    <name evidence="3" type="ORF">SAMN04488111_0542</name>
</gene>
<protein>
    <recommendedName>
        <fullName evidence="2">Transglutaminase-like domain-containing protein</fullName>
    </recommendedName>
</protein>
<evidence type="ECO:0000256" key="1">
    <source>
        <dbReference type="SAM" id="SignalP"/>
    </source>
</evidence>
<organism evidence="3 4">
    <name type="scientific">Lutibacter flavus</name>
    <dbReference type="NCBI Taxonomy" id="691689"/>
    <lineage>
        <taxon>Bacteria</taxon>
        <taxon>Pseudomonadati</taxon>
        <taxon>Bacteroidota</taxon>
        <taxon>Flavobacteriia</taxon>
        <taxon>Flavobacteriales</taxon>
        <taxon>Flavobacteriaceae</taxon>
        <taxon>Lutibacter</taxon>
    </lineage>
</organism>
<dbReference type="EMBL" id="FZNX01000001">
    <property type="protein sequence ID" value="SNR34052.1"/>
    <property type="molecule type" value="Genomic_DNA"/>
</dbReference>
<reference evidence="4" key="1">
    <citation type="submission" date="2017-06" db="EMBL/GenBank/DDBJ databases">
        <authorList>
            <person name="Varghese N."/>
            <person name="Submissions S."/>
        </authorList>
    </citation>
    <scope>NUCLEOTIDE SEQUENCE [LARGE SCALE GENOMIC DNA]</scope>
    <source>
        <strain evidence="4">DSM 27993</strain>
    </source>
</reference>
<dbReference type="Gene3D" id="3.10.620.30">
    <property type="match status" value="1"/>
</dbReference>
<evidence type="ECO:0000313" key="3">
    <source>
        <dbReference type="EMBL" id="SNR34052.1"/>
    </source>
</evidence>
<keyword evidence="1" id="KW-0732">Signal</keyword>
<dbReference type="Gene3D" id="2.60.40.3140">
    <property type="match status" value="1"/>
</dbReference>
<dbReference type="AlphaFoldDB" id="A0A238VI32"/>
<accession>A0A238VI32</accession>
<dbReference type="RefSeq" id="WP_089376877.1">
    <property type="nucleotide sequence ID" value="NZ_FZNX01000001.1"/>
</dbReference>
<keyword evidence="4" id="KW-1185">Reference proteome</keyword>
<name>A0A238VI32_9FLAO</name>
<dbReference type="InterPro" id="IPR002931">
    <property type="entry name" value="Transglutaminase-like"/>
</dbReference>